<dbReference type="Gene3D" id="1.10.860.10">
    <property type="entry name" value="DNAb Helicase, Chain A"/>
    <property type="match status" value="1"/>
</dbReference>
<dbReference type="FunFam" id="1.10.860.10:FF:000001">
    <property type="entry name" value="Replicative DNA helicase"/>
    <property type="match status" value="1"/>
</dbReference>
<dbReference type="PANTHER" id="PTHR30153">
    <property type="entry name" value="REPLICATIVE DNA HELICASE DNAB"/>
    <property type="match status" value="1"/>
</dbReference>
<dbReference type="InterPro" id="IPR036185">
    <property type="entry name" value="DNA_heli_DnaB-like_N_sf"/>
</dbReference>
<dbReference type="InterPro" id="IPR007692">
    <property type="entry name" value="DNA_helicase_DnaB"/>
</dbReference>
<dbReference type="InterPro" id="IPR007693">
    <property type="entry name" value="DNA_helicase_DnaB-like_N"/>
</dbReference>
<evidence type="ECO:0000256" key="1">
    <source>
        <dbReference type="ARBA" id="ARBA00008428"/>
    </source>
</evidence>
<dbReference type="GO" id="GO:0016887">
    <property type="term" value="F:ATP hydrolysis activity"/>
    <property type="evidence" value="ECO:0007669"/>
    <property type="project" value="RHEA"/>
</dbReference>
<evidence type="ECO:0000256" key="3">
    <source>
        <dbReference type="ARBA" id="ARBA00022705"/>
    </source>
</evidence>
<evidence type="ECO:0000256" key="11">
    <source>
        <dbReference type="ARBA" id="ARBA00048954"/>
    </source>
</evidence>
<comment type="catalytic activity">
    <reaction evidence="11">
        <text>ATP + H2O = ADP + phosphate + H(+)</text>
        <dbReference type="Rhea" id="RHEA:13065"/>
        <dbReference type="ChEBI" id="CHEBI:15377"/>
        <dbReference type="ChEBI" id="CHEBI:15378"/>
        <dbReference type="ChEBI" id="CHEBI:30616"/>
        <dbReference type="ChEBI" id="CHEBI:43474"/>
        <dbReference type="ChEBI" id="CHEBI:456216"/>
        <dbReference type="EC" id="5.6.2.3"/>
    </reaction>
</comment>
<organism evidence="13">
    <name type="scientific">hydrothermal vent metagenome</name>
    <dbReference type="NCBI Taxonomy" id="652676"/>
    <lineage>
        <taxon>unclassified sequences</taxon>
        <taxon>metagenomes</taxon>
        <taxon>ecological metagenomes</taxon>
    </lineage>
</organism>
<dbReference type="Pfam" id="PF03796">
    <property type="entry name" value="DnaB_C"/>
    <property type="match status" value="1"/>
</dbReference>
<sequence length="471" mass="52981">MAAVSLQEEKDKRYKVLPHNLEAEQAVLGGVLLDQEGINKVLELLRPDGTDFYSPVHTAIFKGMAALFERNTPVDIITLSDLFKESDVLESVGGISYIASIVEATPTAANINYYARIVKERCLLRELIGAATQIVTRGYEGGESIEDFIDEAETIIFRVSQERAKKSYYALKDIIKDTFETVEKLYANKNHITGVASGYKDLDKLTSGLQPSDLIILAGRPSMGKTAFALNIAENAAIENGEPVAFFSLEMSKEQLTQRMLASRARVDLQRLRNGRLNDEDWSRLATAAGTLSEAPIFIDDTPAQSSLELRAKCRRWKNELGLKLIVIDYLQLMRGKGRVDSREQEISEISRSLKALAKDLKIPVIALSQLSRRTEQREDSRPQLSDLRESGAIEQDADLVMFVYRESVYKPCECPQDLCTCGVRRKAEILVRKQRNGPTGDIHLTFMHEHARFEDQTQVDYGDIQDEWVE</sequence>
<evidence type="ECO:0000256" key="9">
    <source>
        <dbReference type="ARBA" id="ARBA00023235"/>
    </source>
</evidence>
<dbReference type="PANTHER" id="PTHR30153:SF2">
    <property type="entry name" value="REPLICATIVE DNA HELICASE"/>
    <property type="match status" value="1"/>
</dbReference>
<dbReference type="SUPFAM" id="SSF48024">
    <property type="entry name" value="N-terminal domain of DnaB helicase"/>
    <property type="match status" value="1"/>
</dbReference>
<dbReference type="PROSITE" id="PS51199">
    <property type="entry name" value="SF4_HELICASE"/>
    <property type="match status" value="1"/>
</dbReference>
<dbReference type="InterPro" id="IPR027417">
    <property type="entry name" value="P-loop_NTPase"/>
</dbReference>
<protein>
    <recommendedName>
        <fullName evidence="10">DNA 5'-3' helicase</fullName>
        <ecNumber evidence="10">5.6.2.3</ecNumber>
    </recommendedName>
</protein>
<keyword evidence="3" id="KW-0235">DNA replication</keyword>
<keyword evidence="4" id="KW-0547">Nucleotide-binding</keyword>
<feature type="domain" description="SF4 helicase" evidence="12">
    <location>
        <begin position="188"/>
        <end position="461"/>
    </location>
</feature>
<dbReference type="GO" id="GO:0005524">
    <property type="term" value="F:ATP binding"/>
    <property type="evidence" value="ECO:0007669"/>
    <property type="project" value="UniProtKB-KW"/>
</dbReference>
<evidence type="ECO:0000256" key="2">
    <source>
        <dbReference type="ARBA" id="ARBA00022515"/>
    </source>
</evidence>
<proteinExistence type="inferred from homology"/>
<keyword evidence="5 13" id="KW-0378">Hydrolase</keyword>
<keyword evidence="7" id="KW-0067">ATP-binding</keyword>
<comment type="similarity">
    <text evidence="1">Belongs to the helicase family. DnaB subfamily.</text>
</comment>
<evidence type="ECO:0000259" key="12">
    <source>
        <dbReference type="PROSITE" id="PS51199"/>
    </source>
</evidence>
<evidence type="ECO:0000256" key="6">
    <source>
        <dbReference type="ARBA" id="ARBA00022806"/>
    </source>
</evidence>
<evidence type="ECO:0000256" key="8">
    <source>
        <dbReference type="ARBA" id="ARBA00023125"/>
    </source>
</evidence>
<dbReference type="NCBIfam" id="TIGR00665">
    <property type="entry name" value="DnaB"/>
    <property type="match status" value="1"/>
</dbReference>
<keyword evidence="8" id="KW-0238">DNA-binding</keyword>
<dbReference type="SUPFAM" id="SSF52540">
    <property type="entry name" value="P-loop containing nucleoside triphosphate hydrolases"/>
    <property type="match status" value="1"/>
</dbReference>
<dbReference type="Pfam" id="PF00772">
    <property type="entry name" value="DnaB"/>
    <property type="match status" value="1"/>
</dbReference>
<evidence type="ECO:0000256" key="10">
    <source>
        <dbReference type="ARBA" id="ARBA00044969"/>
    </source>
</evidence>
<dbReference type="AlphaFoldDB" id="A0A3B0V8V1"/>
<keyword evidence="6 13" id="KW-0347">Helicase</keyword>
<dbReference type="GO" id="GO:0042802">
    <property type="term" value="F:identical protein binding"/>
    <property type="evidence" value="ECO:0007669"/>
    <property type="project" value="UniProtKB-ARBA"/>
</dbReference>
<dbReference type="SMART" id="SM00382">
    <property type="entry name" value="AAA"/>
    <property type="match status" value="1"/>
</dbReference>
<keyword evidence="2" id="KW-0639">Primosome</keyword>
<dbReference type="InterPro" id="IPR003593">
    <property type="entry name" value="AAA+_ATPase"/>
</dbReference>
<keyword evidence="9" id="KW-0413">Isomerase</keyword>
<dbReference type="EMBL" id="UOEZ01000085">
    <property type="protein sequence ID" value="VAW39271.1"/>
    <property type="molecule type" value="Genomic_DNA"/>
</dbReference>
<dbReference type="InterPro" id="IPR007694">
    <property type="entry name" value="DNA_helicase_DnaB-like_C"/>
</dbReference>
<gene>
    <name evidence="13" type="ORF">MNBD_DELTA02-1071</name>
</gene>
<evidence type="ECO:0000256" key="5">
    <source>
        <dbReference type="ARBA" id="ARBA00022801"/>
    </source>
</evidence>
<name>A0A3B0V8V1_9ZZZZ</name>
<dbReference type="FunFam" id="3.40.50.300:FF:000076">
    <property type="entry name" value="Replicative DNA helicase"/>
    <property type="match status" value="1"/>
</dbReference>
<accession>A0A3B0V8V1</accession>
<dbReference type="GO" id="GO:0043139">
    <property type="term" value="F:5'-3' DNA helicase activity"/>
    <property type="evidence" value="ECO:0007669"/>
    <property type="project" value="UniProtKB-EC"/>
</dbReference>
<dbReference type="GO" id="GO:0005829">
    <property type="term" value="C:cytosol"/>
    <property type="evidence" value="ECO:0007669"/>
    <property type="project" value="TreeGrafter"/>
</dbReference>
<reference evidence="13" key="1">
    <citation type="submission" date="2018-06" db="EMBL/GenBank/DDBJ databases">
        <authorList>
            <person name="Zhirakovskaya E."/>
        </authorList>
    </citation>
    <scope>NUCLEOTIDE SEQUENCE</scope>
</reference>
<dbReference type="Gene3D" id="3.40.50.300">
    <property type="entry name" value="P-loop containing nucleotide triphosphate hydrolases"/>
    <property type="match status" value="1"/>
</dbReference>
<evidence type="ECO:0000256" key="4">
    <source>
        <dbReference type="ARBA" id="ARBA00022741"/>
    </source>
</evidence>
<dbReference type="CDD" id="cd00984">
    <property type="entry name" value="DnaB_C"/>
    <property type="match status" value="1"/>
</dbReference>
<dbReference type="InterPro" id="IPR016136">
    <property type="entry name" value="DNA_helicase_N/primase_C"/>
</dbReference>
<evidence type="ECO:0000313" key="13">
    <source>
        <dbReference type="EMBL" id="VAW39271.1"/>
    </source>
</evidence>
<dbReference type="GO" id="GO:0006269">
    <property type="term" value="P:DNA replication, synthesis of primer"/>
    <property type="evidence" value="ECO:0007669"/>
    <property type="project" value="UniProtKB-KW"/>
</dbReference>
<dbReference type="EC" id="5.6.2.3" evidence="10"/>
<dbReference type="NCBIfam" id="NF004384">
    <property type="entry name" value="PRK05748.1"/>
    <property type="match status" value="1"/>
</dbReference>
<evidence type="ECO:0000256" key="7">
    <source>
        <dbReference type="ARBA" id="ARBA00022840"/>
    </source>
</evidence>
<dbReference type="GO" id="GO:1990077">
    <property type="term" value="C:primosome complex"/>
    <property type="evidence" value="ECO:0007669"/>
    <property type="project" value="UniProtKB-KW"/>
</dbReference>
<dbReference type="GO" id="GO:0003677">
    <property type="term" value="F:DNA binding"/>
    <property type="evidence" value="ECO:0007669"/>
    <property type="project" value="UniProtKB-KW"/>
</dbReference>